<evidence type="ECO:0000313" key="4">
    <source>
        <dbReference type="EMBL" id="TDU24390.1"/>
    </source>
</evidence>
<accession>A0A4S3K934</accession>
<keyword evidence="2" id="KW-0732">Signal</keyword>
<dbReference type="InterPro" id="IPR010131">
    <property type="entry name" value="MdtP/NodT-like"/>
</dbReference>
<reference evidence="4 5" key="1">
    <citation type="submission" date="2019-03" db="EMBL/GenBank/DDBJ databases">
        <title>Genomic Encyclopedia of Type Strains, Phase IV (KMG-IV): sequencing the most valuable type-strain genomes for metagenomic binning, comparative biology and taxonomic classification.</title>
        <authorList>
            <person name="Goeker M."/>
        </authorList>
    </citation>
    <scope>NUCLEOTIDE SEQUENCE [LARGE SCALE GENOMIC DNA]</scope>
    <source>
        <strain evidence="4 5">DSM 26377</strain>
    </source>
</reference>
<dbReference type="GO" id="GO:0015562">
    <property type="term" value="F:efflux transmembrane transporter activity"/>
    <property type="evidence" value="ECO:0007669"/>
    <property type="project" value="InterPro"/>
</dbReference>
<gene>
    <name evidence="4" type="ORF">DFR24_4658</name>
</gene>
<dbReference type="PANTHER" id="PTHR30203:SF33">
    <property type="entry name" value="BLR4455 PROTEIN"/>
    <property type="match status" value="1"/>
</dbReference>
<keyword evidence="5" id="KW-1185">Reference proteome</keyword>
<sequence length="463" mass="49639">MRGLLVSVAAMALSACALGPDYARPDIDVPASFGEAPSTAPGSIADQGWWDLYRDPELKRLIATAVENNLDLRAAVARVDQARAVLGSTGLTLLPQIGITGGVERGKSAVDASAGGDRIGTTRTARVGLSWELDLWGRLRREDEAASAELLGAEYARRGVLVSLVSDVATAWFRLESLEEQLQVTRATLNTREEFLKLTRAQSDRGVVSGLDVASAEAQLAQARANIPDFERQVALTEHALSLLLGRNPGSFTHGTLATASTMNPEVPSGLPSKLLERRPDILQAEQGLVAANARVGVAKAALFPSISLTGGYGSLSGDMADLFTRGAETWSIGVDLLQPLLDADRNLYRVDLADARKAEALALYERAVRNGFREVADALVARQKLAEVEVSQNQLVEAQQRAEEIATARYKVGYSSYFDVINADRDLFNAKLARASARLSARLSTVDLYRALGGGWVEQASP</sequence>
<keyword evidence="2" id="KW-0472">Membrane</keyword>
<feature type="chain" id="PRO_5023986342" evidence="2">
    <location>
        <begin position="20"/>
        <end position="463"/>
    </location>
</feature>
<dbReference type="PANTHER" id="PTHR30203">
    <property type="entry name" value="OUTER MEMBRANE CATION EFFLUX PROTEIN"/>
    <property type="match status" value="1"/>
</dbReference>
<dbReference type="Pfam" id="PF02321">
    <property type="entry name" value="OEP"/>
    <property type="match status" value="2"/>
</dbReference>
<dbReference type="Gene3D" id="1.20.1600.10">
    <property type="entry name" value="Outer membrane efflux proteins (OEP)"/>
    <property type="match status" value="1"/>
</dbReference>
<dbReference type="SUPFAM" id="SSF56954">
    <property type="entry name" value="Outer membrane efflux proteins (OEP)"/>
    <property type="match status" value="1"/>
</dbReference>
<comment type="subcellular location">
    <subcellularLocation>
        <location evidence="2">Cell outer membrane</location>
        <topology evidence="2">Lipid-anchor</topology>
    </subcellularLocation>
</comment>
<protein>
    <submittedName>
        <fullName evidence="4">Multidrug efflux system outer membrane protein</fullName>
    </submittedName>
</protein>
<dbReference type="OrthoDB" id="9770517at2"/>
<name>A0A4S3K934_9GAMM</name>
<proteinExistence type="inferred from homology"/>
<keyword evidence="2" id="KW-1134">Transmembrane beta strand</keyword>
<dbReference type="EMBL" id="SOBT01000012">
    <property type="protein sequence ID" value="TDU24390.1"/>
    <property type="molecule type" value="Genomic_DNA"/>
</dbReference>
<evidence type="ECO:0000256" key="3">
    <source>
        <dbReference type="SAM" id="Coils"/>
    </source>
</evidence>
<comment type="caution">
    <text evidence="4">The sequence shown here is derived from an EMBL/GenBank/DDBJ whole genome shotgun (WGS) entry which is preliminary data.</text>
</comment>
<organism evidence="4 5">
    <name type="scientific">Panacagrimonas perspica</name>
    <dbReference type="NCBI Taxonomy" id="381431"/>
    <lineage>
        <taxon>Bacteria</taxon>
        <taxon>Pseudomonadati</taxon>
        <taxon>Pseudomonadota</taxon>
        <taxon>Gammaproteobacteria</taxon>
        <taxon>Nevskiales</taxon>
        <taxon>Nevskiaceae</taxon>
        <taxon>Panacagrimonas</taxon>
    </lineage>
</organism>
<dbReference type="NCBIfam" id="TIGR01845">
    <property type="entry name" value="outer_NodT"/>
    <property type="match status" value="1"/>
</dbReference>
<evidence type="ECO:0000256" key="2">
    <source>
        <dbReference type="RuleBase" id="RU362097"/>
    </source>
</evidence>
<feature type="coiled-coil region" evidence="3">
    <location>
        <begin position="382"/>
        <end position="409"/>
    </location>
</feature>
<dbReference type="GO" id="GO:0009279">
    <property type="term" value="C:cell outer membrane"/>
    <property type="evidence" value="ECO:0007669"/>
    <property type="project" value="UniProtKB-SubCell"/>
</dbReference>
<dbReference type="AlphaFoldDB" id="A0A4S3K934"/>
<dbReference type="PROSITE" id="PS51257">
    <property type="entry name" value="PROKAR_LIPOPROTEIN"/>
    <property type="match status" value="1"/>
</dbReference>
<feature type="signal peptide" evidence="2">
    <location>
        <begin position="1"/>
        <end position="19"/>
    </location>
</feature>
<evidence type="ECO:0000256" key="1">
    <source>
        <dbReference type="ARBA" id="ARBA00007613"/>
    </source>
</evidence>
<dbReference type="RefSeq" id="WP_133883801.1">
    <property type="nucleotide sequence ID" value="NZ_MWIN01000003.1"/>
</dbReference>
<comment type="similarity">
    <text evidence="1 2">Belongs to the outer membrane factor (OMF) (TC 1.B.17) family.</text>
</comment>
<keyword evidence="2" id="KW-0812">Transmembrane</keyword>
<dbReference type="InterPro" id="IPR003423">
    <property type="entry name" value="OMP_efflux"/>
</dbReference>
<dbReference type="Gene3D" id="2.20.200.10">
    <property type="entry name" value="Outer membrane efflux proteins (OEP)"/>
    <property type="match status" value="1"/>
</dbReference>
<keyword evidence="2" id="KW-0449">Lipoprotein</keyword>
<keyword evidence="3" id="KW-0175">Coiled coil</keyword>
<evidence type="ECO:0000313" key="5">
    <source>
        <dbReference type="Proteomes" id="UP000295341"/>
    </source>
</evidence>
<dbReference type="Proteomes" id="UP000295341">
    <property type="component" value="Unassembled WGS sequence"/>
</dbReference>
<keyword evidence="2" id="KW-0564">Palmitate</keyword>